<dbReference type="InterPro" id="IPR013420">
    <property type="entry name" value="CRISPR-assoc_prot_Cas8b/Csh1_C"/>
</dbReference>
<dbReference type="Proteomes" id="UP000231322">
    <property type="component" value="Unassembled WGS sequence"/>
</dbReference>
<gene>
    <name evidence="1" type="primary">cas8b</name>
    <name evidence="1" type="ORF">CS538_10475</name>
</gene>
<comment type="caution">
    <text evidence="1">The sequence shown here is derived from an EMBL/GenBank/DDBJ whole genome shotgun (WGS) entry which is preliminary data.</text>
</comment>
<evidence type="ECO:0000313" key="1">
    <source>
        <dbReference type="EMBL" id="PIH04139.1"/>
    </source>
</evidence>
<accession>A0A2G7HGB5</accession>
<organism evidence="1 2">
    <name type="scientific">Clostridium combesii</name>
    <dbReference type="NCBI Taxonomy" id="39481"/>
    <lineage>
        <taxon>Bacteria</taxon>
        <taxon>Bacillati</taxon>
        <taxon>Bacillota</taxon>
        <taxon>Clostridia</taxon>
        <taxon>Eubacteriales</taxon>
        <taxon>Clostridiaceae</taxon>
        <taxon>Clostridium</taxon>
    </lineage>
</organism>
<reference evidence="1 2" key="1">
    <citation type="submission" date="2017-10" db="EMBL/GenBank/DDBJ databases">
        <title>Reclassification of Eubacterium combesii and discrepancies in the nomenclature of botulinum neurotoxin producing clostridia. Request for an Opinion.</title>
        <authorList>
            <person name="Dobritsa A.P."/>
            <person name="Kutumbaka K.K."/>
            <person name="Samadpour M."/>
        </authorList>
    </citation>
    <scope>NUCLEOTIDE SEQUENCE [LARGE SCALE GENOMIC DNA]</scope>
    <source>
        <strain evidence="1 2">DSM 20696</strain>
    </source>
</reference>
<dbReference type="AlphaFoldDB" id="A0A2G7HGB5"/>
<name>A0A2G7HGB5_9CLOT</name>
<dbReference type="RefSeq" id="WP_099839429.1">
    <property type="nucleotide sequence ID" value="NZ_PEIK01000007.1"/>
</dbReference>
<keyword evidence="2" id="KW-1185">Reference proteome</keyword>
<proteinExistence type="predicted"/>
<dbReference type="EMBL" id="PEIK01000007">
    <property type="protein sequence ID" value="PIH04139.1"/>
    <property type="molecule type" value="Genomic_DNA"/>
</dbReference>
<protein>
    <submittedName>
        <fullName evidence="1">Type I-B CRISPR-associated protein Cas8b/Csh1</fullName>
    </submittedName>
</protein>
<sequence length="582" mass="68165">MLKDAIDTFKNIYKKKGESFITDSYIPADGDYVIVEPYGNTFRELDIVKIKQDKKTKEIDRSSEYFKFICNADYLSKLIDMNKPIDGKKIIHSNNYLSFFVKKENVNNGKLNDEVIDSYYEILKTPEIKYSKEKLRLYKEIEDKYGKVNEDLIENIKMWIKDNIKNYANEDSKDKSYLKIFFKYDIEEYKKENEKYLIPNIFNSVEFNVKIGEGTYGLPNDNMGLNSKKPYLENKSRKTKVPYLISLEEVLLQKKFFDYLLNQVSIGKTNIYIDKKGIYTKSDKESMDNDFSGIYFRIKKGKEVEIHDFDTINHYKANINPIKLKSVINIDLNKSDLTYNINITKISTIKDLINKVFFSKFLSSNYFTESKDMNINDNNLKRNILLSRRTLFNWFYKGNEFTVWKVFGHSSLSLIKGSIENGYIFKAGEQFNLRCALKEYFVGGKSMADVLLDVKASLRDKISQEKTASIDNDKEYYFAVGQVASYLISLSKAAKKTHSLANPIINAKSDDRIKAELKKLFKKYNYTMDRRISRRFDNLMYMVSAYIPDLEEKVNDDLIIAGYLHSSLIYEKLSKEENKNEQ</sequence>
<evidence type="ECO:0000313" key="2">
    <source>
        <dbReference type="Proteomes" id="UP000231322"/>
    </source>
</evidence>
<dbReference type="NCBIfam" id="TIGR02591">
    <property type="entry name" value="cas_Csh1"/>
    <property type="match status" value="1"/>
</dbReference>